<comment type="caution">
    <text evidence="8">The sequence shown here is derived from an EMBL/GenBank/DDBJ whole genome shotgun (WGS) entry which is preliminary data.</text>
</comment>
<comment type="similarity">
    <text evidence="2">Belongs to the TMEM192 family.</text>
</comment>
<evidence type="ECO:0000256" key="1">
    <source>
        <dbReference type="ARBA" id="ARBA00004141"/>
    </source>
</evidence>
<feature type="transmembrane region" description="Helical" evidence="7">
    <location>
        <begin position="165"/>
        <end position="188"/>
    </location>
</feature>
<organism evidence="8 9">
    <name type="scientific">Pyrocoelia pectoralis</name>
    <dbReference type="NCBI Taxonomy" id="417401"/>
    <lineage>
        <taxon>Eukaryota</taxon>
        <taxon>Metazoa</taxon>
        <taxon>Ecdysozoa</taxon>
        <taxon>Arthropoda</taxon>
        <taxon>Hexapoda</taxon>
        <taxon>Insecta</taxon>
        <taxon>Pterygota</taxon>
        <taxon>Neoptera</taxon>
        <taxon>Endopterygota</taxon>
        <taxon>Coleoptera</taxon>
        <taxon>Polyphaga</taxon>
        <taxon>Elateriformia</taxon>
        <taxon>Elateroidea</taxon>
        <taxon>Lampyridae</taxon>
        <taxon>Lampyrinae</taxon>
        <taxon>Pyrocoelia</taxon>
    </lineage>
</organism>
<dbReference type="InterPro" id="IPR029399">
    <property type="entry name" value="TMEM192"/>
</dbReference>
<evidence type="ECO:0000256" key="4">
    <source>
        <dbReference type="ARBA" id="ARBA00022692"/>
    </source>
</evidence>
<keyword evidence="6 7" id="KW-0472">Membrane</keyword>
<evidence type="ECO:0000256" key="5">
    <source>
        <dbReference type="ARBA" id="ARBA00022989"/>
    </source>
</evidence>
<dbReference type="AlphaFoldDB" id="A0AAN7VGP6"/>
<dbReference type="Pfam" id="PF14802">
    <property type="entry name" value="TMEM192"/>
    <property type="match status" value="1"/>
</dbReference>
<proteinExistence type="inferred from homology"/>
<dbReference type="PANTHER" id="PTHR31592">
    <property type="entry name" value="TRANSMEMBRANE PROTEIN 192"/>
    <property type="match status" value="1"/>
</dbReference>
<dbReference type="EMBL" id="JAVRBK010000002">
    <property type="protein sequence ID" value="KAK5647622.1"/>
    <property type="molecule type" value="Genomic_DNA"/>
</dbReference>
<evidence type="ECO:0000313" key="9">
    <source>
        <dbReference type="Proteomes" id="UP001329430"/>
    </source>
</evidence>
<name>A0AAN7VGP6_9COLE</name>
<feature type="transmembrane region" description="Helical" evidence="7">
    <location>
        <begin position="46"/>
        <end position="69"/>
    </location>
</feature>
<sequence>MVSLSRSANMNAGGATFFSESTNMDDREYLQPILESYGIFKPLKTIIPFSIHLLTVFIIEIMAIVFTVIQLNNDYRCREYFILMYAHVALWFLTLIIDQVARVKHYNLRMNGYLEFYKKTQTHHQLPFYIVSMWTAVILLLQTVMQNFYPDDFLERCVKGGFLSPISYICVILSVEFLVILFVSGKYIRQVHKFNYQKPLPDVQKEEWNACSSSETFAQGEIGYRQLGDKVYDFIEKQADLIRHLKDHNARLGEKLMVVNAQLQGRSRIIPEI</sequence>
<dbReference type="Proteomes" id="UP001329430">
    <property type="component" value="Chromosome 2"/>
</dbReference>
<keyword evidence="9" id="KW-1185">Reference proteome</keyword>
<gene>
    <name evidence="8" type="ORF">RI129_002514</name>
</gene>
<feature type="transmembrane region" description="Helical" evidence="7">
    <location>
        <begin position="81"/>
        <end position="101"/>
    </location>
</feature>
<dbReference type="GO" id="GO:0005765">
    <property type="term" value="C:lysosomal membrane"/>
    <property type="evidence" value="ECO:0007669"/>
    <property type="project" value="TreeGrafter"/>
</dbReference>
<reference evidence="8 9" key="1">
    <citation type="journal article" date="2024" name="Insects">
        <title>An Improved Chromosome-Level Genome Assembly of the Firefly Pyrocoelia pectoralis.</title>
        <authorList>
            <person name="Fu X."/>
            <person name="Meyer-Rochow V.B."/>
            <person name="Ballantyne L."/>
            <person name="Zhu X."/>
        </authorList>
    </citation>
    <scope>NUCLEOTIDE SEQUENCE [LARGE SCALE GENOMIC DNA]</scope>
    <source>
        <strain evidence="8">XCY_ONT2</strain>
    </source>
</reference>
<comment type="subcellular location">
    <subcellularLocation>
        <location evidence="1">Membrane</location>
        <topology evidence="1">Multi-pass membrane protein</topology>
    </subcellularLocation>
</comment>
<evidence type="ECO:0000313" key="8">
    <source>
        <dbReference type="EMBL" id="KAK5647622.1"/>
    </source>
</evidence>
<accession>A0AAN7VGP6</accession>
<evidence type="ECO:0000256" key="2">
    <source>
        <dbReference type="ARBA" id="ARBA00006314"/>
    </source>
</evidence>
<keyword evidence="5 7" id="KW-1133">Transmembrane helix</keyword>
<dbReference type="GO" id="GO:0005770">
    <property type="term" value="C:late endosome"/>
    <property type="evidence" value="ECO:0007669"/>
    <property type="project" value="TreeGrafter"/>
</dbReference>
<keyword evidence="4 7" id="KW-0812">Transmembrane</keyword>
<protein>
    <recommendedName>
        <fullName evidence="3">Transmembrane protein 192</fullName>
    </recommendedName>
</protein>
<feature type="transmembrane region" description="Helical" evidence="7">
    <location>
        <begin position="126"/>
        <end position="145"/>
    </location>
</feature>
<evidence type="ECO:0000256" key="3">
    <source>
        <dbReference type="ARBA" id="ARBA00014635"/>
    </source>
</evidence>
<evidence type="ECO:0000256" key="6">
    <source>
        <dbReference type="ARBA" id="ARBA00023136"/>
    </source>
</evidence>
<dbReference type="PANTHER" id="PTHR31592:SF1">
    <property type="entry name" value="TRANSMEMBRANE PROTEIN 192"/>
    <property type="match status" value="1"/>
</dbReference>
<evidence type="ECO:0000256" key="7">
    <source>
        <dbReference type="SAM" id="Phobius"/>
    </source>
</evidence>